<reference evidence="2 3" key="1">
    <citation type="submission" date="2016-10" db="EMBL/GenBank/DDBJ databases">
        <authorList>
            <person name="de Groot N.N."/>
        </authorList>
    </citation>
    <scope>NUCLEOTIDE SEQUENCE [LARGE SCALE GENOMIC DNA]</scope>
    <source>
        <strain evidence="2 3">JCM 19513</strain>
    </source>
</reference>
<evidence type="ECO:0000256" key="1">
    <source>
        <dbReference type="SAM" id="Phobius"/>
    </source>
</evidence>
<name>A0A1H7LQ12_9GAMM</name>
<dbReference type="EMBL" id="FOAS01000007">
    <property type="protein sequence ID" value="SEL01031.1"/>
    <property type="molecule type" value="Genomic_DNA"/>
</dbReference>
<protein>
    <submittedName>
        <fullName evidence="2">Uncharacterized protein</fullName>
    </submittedName>
</protein>
<accession>A0A1H7LQ12</accession>
<gene>
    <name evidence="2" type="ORF">SAMN05216214_10789</name>
</gene>
<keyword evidence="3" id="KW-1185">Reference proteome</keyword>
<keyword evidence="1" id="KW-0812">Transmembrane</keyword>
<dbReference type="Proteomes" id="UP000185766">
    <property type="component" value="Unassembled WGS sequence"/>
</dbReference>
<feature type="transmembrane region" description="Helical" evidence="1">
    <location>
        <begin position="7"/>
        <end position="28"/>
    </location>
</feature>
<feature type="transmembrane region" description="Helical" evidence="1">
    <location>
        <begin position="34"/>
        <end position="51"/>
    </location>
</feature>
<keyword evidence="1" id="KW-1133">Transmembrane helix</keyword>
<evidence type="ECO:0000313" key="3">
    <source>
        <dbReference type="Proteomes" id="UP000185766"/>
    </source>
</evidence>
<proteinExistence type="predicted"/>
<organism evidence="2 3">
    <name type="scientific">Atopomonas hussainii</name>
    <dbReference type="NCBI Taxonomy" id="1429083"/>
    <lineage>
        <taxon>Bacteria</taxon>
        <taxon>Pseudomonadati</taxon>
        <taxon>Pseudomonadota</taxon>
        <taxon>Gammaproteobacteria</taxon>
        <taxon>Pseudomonadales</taxon>
        <taxon>Pseudomonadaceae</taxon>
        <taxon>Atopomonas</taxon>
    </lineage>
</organism>
<dbReference type="AlphaFoldDB" id="A0A1H7LQ12"/>
<sequence>MEWRYLIRALMLPPGSLLLLLLLAWWLRVRWPKFATAALLLAVGGLWLMGAPRMVQWQASLLESEPALDWRSDWAEQAQAIVVLGGGRERGDPGWGGMRRVRWPLSGCAMRRDWPNTAVYRF</sequence>
<evidence type="ECO:0000313" key="2">
    <source>
        <dbReference type="EMBL" id="SEL01031.1"/>
    </source>
</evidence>
<keyword evidence="1" id="KW-0472">Membrane</keyword>